<sequence>MGRLTMKHLLLNTYSRLMPVVGVSLVTLDALKTAVDFYTRLGFIEYSQEPMRKSITPLAIFTSDIGNILDLKKNNHDKEIDMLEGSLKNFVSFKKE</sequence>
<dbReference type="Proteomes" id="UP000076244">
    <property type="component" value="Chromosome"/>
</dbReference>
<accession>A0ABN4N6Q3</accession>
<dbReference type="Gene3D" id="3.40.630.30">
    <property type="match status" value="1"/>
</dbReference>
<proteinExistence type="predicted"/>
<organism evidence="1 2">
    <name type="scientific">Pediococcus damnosus</name>
    <dbReference type="NCBI Taxonomy" id="51663"/>
    <lineage>
        <taxon>Bacteria</taxon>
        <taxon>Bacillati</taxon>
        <taxon>Bacillota</taxon>
        <taxon>Bacilli</taxon>
        <taxon>Lactobacillales</taxon>
        <taxon>Lactobacillaceae</taxon>
        <taxon>Pediococcus</taxon>
    </lineage>
</organism>
<name>A0ABN4N6Q3_9LACO</name>
<evidence type="ECO:0008006" key="3">
    <source>
        <dbReference type="Google" id="ProtNLM"/>
    </source>
</evidence>
<dbReference type="EMBL" id="CP012288">
    <property type="protein sequence ID" value="AMV66156.1"/>
    <property type="molecule type" value="Genomic_DNA"/>
</dbReference>
<protein>
    <recommendedName>
        <fullName evidence="3">N-acetyltransferase domain-containing protein</fullName>
    </recommendedName>
</protein>
<reference evidence="1 2" key="1">
    <citation type="journal article" date="2016" name="PLoS ONE">
        <title>The Identification of Novel Diagnostic Marker Genes for the Detection of Beer Spoiling Pediococcus damnosus Strains Using the BlAst Diagnostic Gene findEr.</title>
        <authorList>
            <person name="Behr J."/>
            <person name="Geissler A.J."/>
            <person name="Schmid J."/>
            <person name="Zehe A."/>
            <person name="Vogel R.F."/>
        </authorList>
    </citation>
    <scope>NUCLEOTIDE SEQUENCE [LARGE SCALE GENOMIC DNA]</scope>
    <source>
        <strain evidence="1 2">TMW 2.1535</strain>
    </source>
</reference>
<keyword evidence="2" id="KW-1185">Reference proteome</keyword>
<evidence type="ECO:0000313" key="1">
    <source>
        <dbReference type="EMBL" id="AMV66156.1"/>
    </source>
</evidence>
<evidence type="ECO:0000313" key="2">
    <source>
        <dbReference type="Proteomes" id="UP000076244"/>
    </source>
</evidence>
<gene>
    <name evidence="1" type="ORF">ADU72_0207</name>
</gene>